<feature type="transmembrane region" description="Helical" evidence="1">
    <location>
        <begin position="52"/>
        <end position="69"/>
    </location>
</feature>
<keyword evidence="1" id="KW-1133">Transmembrane helix</keyword>
<gene>
    <name evidence="2" type="ORF">J2800_001096</name>
</gene>
<evidence type="ECO:0008006" key="4">
    <source>
        <dbReference type="Google" id="ProtNLM"/>
    </source>
</evidence>
<reference evidence="2 3" key="1">
    <citation type="submission" date="2023-07" db="EMBL/GenBank/DDBJ databases">
        <title>Sorghum-associated microbial communities from plants grown in Nebraska, USA.</title>
        <authorList>
            <person name="Schachtman D."/>
        </authorList>
    </citation>
    <scope>NUCLEOTIDE SEQUENCE [LARGE SCALE GENOMIC DNA]</scope>
    <source>
        <strain evidence="2 3">DS2154</strain>
    </source>
</reference>
<comment type="caution">
    <text evidence="2">The sequence shown here is derived from an EMBL/GenBank/DDBJ whole genome shotgun (WGS) entry which is preliminary data.</text>
</comment>
<keyword evidence="1" id="KW-0472">Membrane</keyword>
<proteinExistence type="predicted"/>
<keyword evidence="1" id="KW-0812">Transmembrane</keyword>
<protein>
    <recommendedName>
        <fullName evidence="4">Transmembrane protein PGPGW</fullName>
    </recommendedName>
</protein>
<evidence type="ECO:0000313" key="3">
    <source>
        <dbReference type="Proteomes" id="UP001262754"/>
    </source>
</evidence>
<evidence type="ECO:0000256" key="1">
    <source>
        <dbReference type="SAM" id="Phobius"/>
    </source>
</evidence>
<dbReference type="Proteomes" id="UP001262754">
    <property type="component" value="Unassembled WGS sequence"/>
</dbReference>
<dbReference type="RefSeq" id="WP_310029888.1">
    <property type="nucleotide sequence ID" value="NZ_JAVDRL010000003.1"/>
</dbReference>
<sequence>MNLALAMPPVRFSAADELARELLGRISRVVLVTLGLILVVAGFLIAPLPGPLGVPLTVAGLMLVLRNSFRARKQFVRFQHAHPKLLFPLRRLLRREPEVFPVAWQQVLRMERLIVPRRWRVAKRWRQSFKRRSLQRQSSKQDA</sequence>
<organism evidence="2 3">
    <name type="scientific">Caulobacter rhizosphaerae</name>
    <dbReference type="NCBI Taxonomy" id="2010972"/>
    <lineage>
        <taxon>Bacteria</taxon>
        <taxon>Pseudomonadati</taxon>
        <taxon>Pseudomonadota</taxon>
        <taxon>Alphaproteobacteria</taxon>
        <taxon>Caulobacterales</taxon>
        <taxon>Caulobacteraceae</taxon>
        <taxon>Caulobacter</taxon>
    </lineage>
</organism>
<feature type="transmembrane region" description="Helical" evidence="1">
    <location>
        <begin position="29"/>
        <end position="46"/>
    </location>
</feature>
<keyword evidence="3" id="KW-1185">Reference proteome</keyword>
<accession>A0ABU1MVZ4</accession>
<dbReference type="EMBL" id="JAVDRL010000003">
    <property type="protein sequence ID" value="MDR6530360.1"/>
    <property type="molecule type" value="Genomic_DNA"/>
</dbReference>
<evidence type="ECO:0000313" key="2">
    <source>
        <dbReference type="EMBL" id="MDR6530360.1"/>
    </source>
</evidence>
<name>A0ABU1MVZ4_9CAUL</name>